<accession>A0ABV7VAW6</accession>
<feature type="chain" id="PRO_5046045057" evidence="1">
    <location>
        <begin position="25"/>
        <end position="255"/>
    </location>
</feature>
<keyword evidence="1" id="KW-0732">Signal</keyword>
<dbReference type="InterPro" id="IPR022224">
    <property type="entry name" value="DUF3750"/>
</dbReference>
<dbReference type="RefSeq" id="WP_379721892.1">
    <property type="nucleotide sequence ID" value="NZ_JBHRYJ010000001.1"/>
</dbReference>
<dbReference type="Pfam" id="PF12570">
    <property type="entry name" value="DUF3750"/>
    <property type="match status" value="1"/>
</dbReference>
<dbReference type="EMBL" id="JBHRYJ010000001">
    <property type="protein sequence ID" value="MFC3674609.1"/>
    <property type="molecule type" value="Genomic_DNA"/>
</dbReference>
<evidence type="ECO:0000256" key="1">
    <source>
        <dbReference type="SAM" id="SignalP"/>
    </source>
</evidence>
<keyword evidence="3" id="KW-1185">Reference proteome</keyword>
<feature type="signal peptide" evidence="1">
    <location>
        <begin position="1"/>
        <end position="24"/>
    </location>
</feature>
<protein>
    <submittedName>
        <fullName evidence="2">DUF3750 domain-containing protein</fullName>
    </submittedName>
</protein>
<comment type="caution">
    <text evidence="2">The sequence shown here is derived from an EMBL/GenBank/DDBJ whole genome shotgun (WGS) entry which is preliminary data.</text>
</comment>
<evidence type="ECO:0000313" key="3">
    <source>
        <dbReference type="Proteomes" id="UP001595711"/>
    </source>
</evidence>
<dbReference type="Proteomes" id="UP001595711">
    <property type="component" value="Unassembled WGS sequence"/>
</dbReference>
<proteinExistence type="predicted"/>
<sequence length="255" mass="27198">MTHRRILRRVLILLALLVTLPLLASGVSVATQEHPHWSASRWDSTGLAPDPAITPDAVVQVYAARLWGWRGVFAVHTWIVAKPAGARQYTRYEVVGWGRPALRVSNRIPDGYWAGNPPALLRDIRGPAAAALIPRIAAAAAGYADREDYITWPGPNSNSFTAHVARELPELGLQLPPTAIGKDWLGTGRLLAPAPSGTGWQVSLFGLAGVTVAMREGLELNLLGLTIGIDILHPAVKLPGLGRLGLPLAPGETTG</sequence>
<evidence type="ECO:0000313" key="2">
    <source>
        <dbReference type="EMBL" id="MFC3674609.1"/>
    </source>
</evidence>
<gene>
    <name evidence="2" type="ORF">ACFOOQ_03580</name>
</gene>
<name>A0ABV7VAW6_9PROT</name>
<organism evidence="2 3">
    <name type="scientific">Ferrovibrio xuzhouensis</name>
    <dbReference type="NCBI Taxonomy" id="1576914"/>
    <lineage>
        <taxon>Bacteria</taxon>
        <taxon>Pseudomonadati</taxon>
        <taxon>Pseudomonadota</taxon>
        <taxon>Alphaproteobacteria</taxon>
        <taxon>Rhodospirillales</taxon>
        <taxon>Rhodospirillaceae</taxon>
        <taxon>Ferrovibrio</taxon>
    </lineage>
</organism>
<reference evidence="3" key="1">
    <citation type="journal article" date="2019" name="Int. J. Syst. Evol. Microbiol.">
        <title>The Global Catalogue of Microorganisms (GCM) 10K type strain sequencing project: providing services to taxonomists for standard genome sequencing and annotation.</title>
        <authorList>
            <consortium name="The Broad Institute Genomics Platform"/>
            <consortium name="The Broad Institute Genome Sequencing Center for Infectious Disease"/>
            <person name="Wu L."/>
            <person name="Ma J."/>
        </authorList>
    </citation>
    <scope>NUCLEOTIDE SEQUENCE [LARGE SCALE GENOMIC DNA]</scope>
    <source>
        <strain evidence="3">KCTC 42182</strain>
    </source>
</reference>